<gene>
    <name evidence="3" type="ORF">MTO99_10065</name>
</gene>
<protein>
    <submittedName>
        <fullName evidence="3">DUF6350 family protein</fullName>
    </submittedName>
</protein>
<feature type="transmembrane region" description="Helical" evidence="2">
    <location>
        <begin position="83"/>
        <end position="101"/>
    </location>
</feature>
<dbReference type="EMBL" id="CP094528">
    <property type="protein sequence ID" value="UOE42544.1"/>
    <property type="molecule type" value="Genomic_DNA"/>
</dbReference>
<dbReference type="Proteomes" id="UP000832097">
    <property type="component" value="Chromosome"/>
</dbReference>
<dbReference type="Pfam" id="PF19877">
    <property type="entry name" value="DUF6350"/>
    <property type="match status" value="1"/>
</dbReference>
<feature type="transmembrane region" description="Helical" evidence="2">
    <location>
        <begin position="250"/>
        <end position="272"/>
    </location>
</feature>
<feature type="transmembrane region" description="Helical" evidence="2">
    <location>
        <begin position="113"/>
        <end position="135"/>
    </location>
</feature>
<feature type="transmembrane region" description="Helical" evidence="2">
    <location>
        <begin position="212"/>
        <end position="238"/>
    </location>
</feature>
<feature type="transmembrane region" description="Helical" evidence="2">
    <location>
        <begin position="147"/>
        <end position="165"/>
    </location>
</feature>
<feature type="transmembrane region" description="Helical" evidence="2">
    <location>
        <begin position="390"/>
        <end position="409"/>
    </location>
</feature>
<dbReference type="RefSeq" id="WP_243553488.1">
    <property type="nucleotide sequence ID" value="NZ_CP094528.1"/>
</dbReference>
<dbReference type="InterPro" id="IPR045931">
    <property type="entry name" value="DUF6350"/>
</dbReference>
<feature type="region of interest" description="Disordered" evidence="1">
    <location>
        <begin position="416"/>
        <end position="453"/>
    </location>
</feature>
<feature type="transmembrane region" description="Helical" evidence="2">
    <location>
        <begin position="346"/>
        <end position="370"/>
    </location>
</feature>
<evidence type="ECO:0000313" key="3">
    <source>
        <dbReference type="EMBL" id="UOE42544.1"/>
    </source>
</evidence>
<keyword evidence="4" id="KW-1185">Reference proteome</keyword>
<evidence type="ECO:0000313" key="4">
    <source>
        <dbReference type="Proteomes" id="UP000832097"/>
    </source>
</evidence>
<sequence length="453" mass="44866">MSRLTISLLAALEAAVAALVGLGVAVVPLMVLWSMHFGLEVDAAAFLRAAGDVWLVGHGVDLVVTLDPLTAERTGVAGAGDPFPITFALLGFAFATVLFGRRIGRRSAAAGHAITGAIAAVAVFAGAGVAVSVLAQHPSATTSTWQAGLLPAFAMALGVAIGAIGEGLRQIDEGPDAATADSRAHPLLAVVDGVPPVLVGAVRAAVRVGAGASFVILGLAAAVVAALIAVDYATIIGLSQTLGPGIDGGLALFVGELALLPNLVVWAAAWLLGPGFAIGAATSVSPNGTLLGPLPGVPLLGIVPADGVPFGMLWLLVPLVAGFAGATTVWSSFAAHRATAGMAQSWWSPAAIAAGAGVVAGVVLGLLAWWSGGAAGPGRLAVVGPEPLPVALMAALTVFLGALAGGFTARALHHDPDSDPFTMPEKSFAMPEKSAESGSNGGDARRVAEDLLS</sequence>
<keyword evidence="2" id="KW-1133">Transmembrane helix</keyword>
<proteinExistence type="predicted"/>
<feature type="compositionally biased region" description="Basic and acidic residues" evidence="1">
    <location>
        <begin position="443"/>
        <end position="453"/>
    </location>
</feature>
<evidence type="ECO:0000256" key="2">
    <source>
        <dbReference type="SAM" id="Phobius"/>
    </source>
</evidence>
<name>A0ABY4BTN7_9MICO</name>
<keyword evidence="2" id="KW-0812">Transmembrane</keyword>
<feature type="transmembrane region" description="Helical" evidence="2">
    <location>
        <begin position="313"/>
        <end position="334"/>
    </location>
</feature>
<accession>A0ABY4BTN7</accession>
<organism evidence="3 4">
    <name type="scientific">Agromyces larvae</name>
    <dbReference type="NCBI Taxonomy" id="2929802"/>
    <lineage>
        <taxon>Bacteria</taxon>
        <taxon>Bacillati</taxon>
        <taxon>Actinomycetota</taxon>
        <taxon>Actinomycetes</taxon>
        <taxon>Micrococcales</taxon>
        <taxon>Microbacteriaceae</taxon>
        <taxon>Agromyces</taxon>
    </lineage>
</organism>
<keyword evidence="2" id="KW-0472">Membrane</keyword>
<reference evidence="3 4" key="1">
    <citation type="submission" date="2022-03" db="EMBL/GenBank/DDBJ databases">
        <title>Mucilaginibacter sp. isolated from the gut of Protaetia brevitarsis seulensis larvae.</title>
        <authorList>
            <person name="Won M."/>
            <person name="Kim S.-J."/>
            <person name="Kwon S.-W."/>
        </authorList>
    </citation>
    <scope>NUCLEOTIDE SEQUENCE [LARGE SCALE GENOMIC DNA]</scope>
    <source>
        <strain evidence="3 4">CFWR-12</strain>
    </source>
</reference>
<evidence type="ECO:0000256" key="1">
    <source>
        <dbReference type="SAM" id="MobiDB-lite"/>
    </source>
</evidence>